<reference evidence="1 2" key="1">
    <citation type="submission" date="2021-01" db="EMBL/GenBank/DDBJ databases">
        <title>Piscinibacter sp. Jin2 Genome sequencing and assembly.</title>
        <authorList>
            <person name="Kim I."/>
        </authorList>
    </citation>
    <scope>NUCLEOTIDE SEQUENCE [LARGE SCALE GENOMIC DNA]</scope>
    <source>
        <strain evidence="1 2">Jin2</strain>
    </source>
</reference>
<name>A0A9X0XDF7_9BURK</name>
<organism evidence="1 2">
    <name type="scientific">Aquariibacter lacus</name>
    <dbReference type="NCBI Taxonomy" id="2801332"/>
    <lineage>
        <taxon>Bacteria</taxon>
        <taxon>Pseudomonadati</taxon>
        <taxon>Pseudomonadota</taxon>
        <taxon>Betaproteobacteria</taxon>
        <taxon>Burkholderiales</taxon>
        <taxon>Sphaerotilaceae</taxon>
        <taxon>Aquariibacter</taxon>
    </lineage>
</organism>
<dbReference type="AlphaFoldDB" id="A0A9X0XDF7"/>
<accession>A0A9X0XDF7</accession>
<keyword evidence="2" id="KW-1185">Reference proteome</keyword>
<protein>
    <submittedName>
        <fullName evidence="1">Uncharacterized protein</fullName>
    </submittedName>
</protein>
<proteinExistence type="predicted"/>
<dbReference type="RefSeq" id="WP_201823987.1">
    <property type="nucleotide sequence ID" value="NZ_JAERRA010000001.1"/>
</dbReference>
<sequence>MSPRLAQRLLIVQTLLLVLLLWGGVYFARDEFQLATEAEEEEIPTADHLRDVGAGAPQVVLSATAQRHVDLQVAPPEAGGLRASRTLRLEVLDAQALLAPRQAWLAASAAEDAARLARDTASREAARMQALHADGQQVSTRALEAAQDALARAELARAAAETARRAAAESAQAAWGPRLGAWLVAPEGSPGAQAWARLIDGRDVLLRAAWPAEAELPASAELELARADLPPARRRAEALGAAPAAAAGTLPPGLRALLFRAGGGSLSAGQVVDGHLLLGPALAGAWVPASALIWHAGQPWVYRQEALAEAASGPAPAGHGDDDDDDDELAPAATAAAGPLQAFRRQALPGAEREPGASGRWFLPGFDATQPVVVRGAQLLLSEEQKGLLKNENDD</sequence>
<dbReference type="Proteomes" id="UP000643207">
    <property type="component" value="Unassembled WGS sequence"/>
</dbReference>
<comment type="caution">
    <text evidence="1">The sequence shown here is derived from an EMBL/GenBank/DDBJ whole genome shotgun (WGS) entry which is preliminary data.</text>
</comment>
<evidence type="ECO:0000313" key="1">
    <source>
        <dbReference type="EMBL" id="MBL0718916.1"/>
    </source>
</evidence>
<dbReference type="EMBL" id="JAERRA010000001">
    <property type="protein sequence ID" value="MBL0718916.1"/>
    <property type="molecule type" value="Genomic_DNA"/>
</dbReference>
<gene>
    <name evidence="1" type="ORF">JI742_03340</name>
</gene>
<evidence type="ECO:0000313" key="2">
    <source>
        <dbReference type="Proteomes" id="UP000643207"/>
    </source>
</evidence>